<dbReference type="PANTHER" id="PTHR34474:SF4">
    <property type="entry name" value="HEME OXYGENASE (STAPHYLOBILIN-PRODUCING) 1"/>
    <property type="match status" value="1"/>
</dbReference>
<comment type="caution">
    <text evidence="2">The sequence shown here is derived from an EMBL/GenBank/DDBJ whole genome shotgun (WGS) entry which is preliminary data.</text>
</comment>
<gene>
    <name evidence="2" type="primary">isdI</name>
    <name evidence="2" type="ORF">SLU01_15270</name>
</gene>
<dbReference type="SUPFAM" id="SSF54909">
    <property type="entry name" value="Dimeric alpha+beta barrel"/>
    <property type="match status" value="1"/>
</dbReference>
<dbReference type="InterPro" id="IPR050404">
    <property type="entry name" value="Heme-degrading_MO"/>
</dbReference>
<reference evidence="2 3" key="1">
    <citation type="submission" date="2019-07" db="EMBL/GenBank/DDBJ databases">
        <title>Whole genome shotgun sequence of Sporosarcina luteola NBRC 105378.</title>
        <authorList>
            <person name="Hosoyama A."/>
            <person name="Uohara A."/>
            <person name="Ohji S."/>
            <person name="Ichikawa N."/>
        </authorList>
    </citation>
    <scope>NUCLEOTIDE SEQUENCE [LARGE SCALE GENOMIC DNA]</scope>
    <source>
        <strain evidence="2 3">NBRC 105378</strain>
    </source>
</reference>
<feature type="domain" description="ABM" evidence="1">
    <location>
        <begin position="4"/>
        <end position="93"/>
    </location>
</feature>
<dbReference type="Gene3D" id="3.30.70.100">
    <property type="match status" value="1"/>
</dbReference>
<dbReference type="InterPro" id="IPR011008">
    <property type="entry name" value="Dimeric_a/b-barrel"/>
</dbReference>
<evidence type="ECO:0000313" key="3">
    <source>
        <dbReference type="Proteomes" id="UP000321901"/>
    </source>
</evidence>
<dbReference type="PANTHER" id="PTHR34474">
    <property type="entry name" value="SIGNAL TRANSDUCTION PROTEIN TRAP"/>
    <property type="match status" value="1"/>
</dbReference>
<evidence type="ECO:0000313" key="2">
    <source>
        <dbReference type="EMBL" id="GEN83215.1"/>
    </source>
</evidence>
<dbReference type="InterPro" id="IPR007138">
    <property type="entry name" value="ABM_dom"/>
</dbReference>
<organism evidence="2 3">
    <name type="scientific">Sporosarcina luteola</name>
    <dbReference type="NCBI Taxonomy" id="582850"/>
    <lineage>
        <taxon>Bacteria</taxon>
        <taxon>Bacillati</taxon>
        <taxon>Bacillota</taxon>
        <taxon>Bacilli</taxon>
        <taxon>Bacillales</taxon>
        <taxon>Caryophanaceae</taxon>
        <taxon>Sporosarcina</taxon>
    </lineage>
</organism>
<dbReference type="PROSITE" id="PS51725">
    <property type="entry name" value="ABM"/>
    <property type="match status" value="1"/>
</dbReference>
<name>A0A511Z6Z0_9BACL</name>
<dbReference type="AlphaFoldDB" id="A0A511Z6Z0"/>
<evidence type="ECO:0000259" key="1">
    <source>
        <dbReference type="PROSITE" id="PS51725"/>
    </source>
</evidence>
<dbReference type="RefSeq" id="WP_246110920.1">
    <property type="nucleotide sequence ID" value="NZ_BJYL01000020.1"/>
</dbReference>
<dbReference type="Pfam" id="PF03992">
    <property type="entry name" value="ABM"/>
    <property type="match status" value="1"/>
</dbReference>
<sequence length="114" mass="12949">MQMMTAVNTIRIEKGRGEEVASRFAVAKSVHTFKGFIRMEVWMKEDSPEYDELKVCTTWEDHSYFNNWLKSRQAEKAHGGGRSKESEGNSPILGSELTTFAVKVQHLPAIEVKS</sequence>
<proteinExistence type="predicted"/>
<keyword evidence="3" id="KW-1185">Reference proteome</keyword>
<protein>
    <submittedName>
        <fullName evidence="2">Heme oxygenase (Staphylobilin-producing) 2</fullName>
    </submittedName>
</protein>
<accession>A0A511Z6Z0</accession>
<dbReference type="EMBL" id="BJYL01000020">
    <property type="protein sequence ID" value="GEN83215.1"/>
    <property type="molecule type" value="Genomic_DNA"/>
</dbReference>
<dbReference type="Proteomes" id="UP000321901">
    <property type="component" value="Unassembled WGS sequence"/>
</dbReference>